<comment type="subcellular location">
    <subcellularLocation>
        <location evidence="1">Cell membrane</location>
        <topology evidence="1">Single-pass membrane protein</topology>
    </subcellularLocation>
</comment>
<dbReference type="InterPro" id="IPR023834">
    <property type="entry name" value="T7SS_pept_S8A_mycosin"/>
</dbReference>
<evidence type="ECO:0000256" key="4">
    <source>
        <dbReference type="ARBA" id="ARBA00022670"/>
    </source>
</evidence>
<dbReference type="InterPro" id="IPR015500">
    <property type="entry name" value="Peptidase_S8_subtilisin-rel"/>
</dbReference>
<dbReference type="PANTHER" id="PTHR43806">
    <property type="entry name" value="PEPTIDASE S8"/>
    <property type="match status" value="1"/>
</dbReference>
<dbReference type="GO" id="GO:0004252">
    <property type="term" value="F:serine-type endopeptidase activity"/>
    <property type="evidence" value="ECO:0007669"/>
    <property type="project" value="UniProtKB-UniRule"/>
</dbReference>
<feature type="active site" description="Charge relay system" evidence="10">
    <location>
        <position position="123"/>
    </location>
</feature>
<dbReference type="InterPro" id="IPR050131">
    <property type="entry name" value="Peptidase_S8_subtilisin-like"/>
</dbReference>
<keyword evidence="9 12" id="KW-0472">Membrane</keyword>
<dbReference type="SUPFAM" id="SSF52743">
    <property type="entry name" value="Subtilisin-like"/>
    <property type="match status" value="1"/>
</dbReference>
<feature type="chain" id="PRO_5044197358" evidence="13">
    <location>
        <begin position="36"/>
        <end position="418"/>
    </location>
</feature>
<feature type="domain" description="Peptidase S8/S53" evidence="14">
    <location>
        <begin position="83"/>
        <end position="339"/>
    </location>
</feature>
<evidence type="ECO:0000256" key="9">
    <source>
        <dbReference type="ARBA" id="ARBA00023136"/>
    </source>
</evidence>
<evidence type="ECO:0000313" key="18">
    <source>
        <dbReference type="Proteomes" id="UP000595198"/>
    </source>
</evidence>
<evidence type="ECO:0000256" key="5">
    <source>
        <dbReference type="ARBA" id="ARBA00022692"/>
    </source>
</evidence>
<evidence type="ECO:0000256" key="8">
    <source>
        <dbReference type="ARBA" id="ARBA00022989"/>
    </source>
</evidence>
<evidence type="ECO:0000256" key="10">
    <source>
        <dbReference type="PROSITE-ProRule" id="PRU01240"/>
    </source>
</evidence>
<evidence type="ECO:0000313" key="16">
    <source>
        <dbReference type="EMBL" id="QQB83628.1"/>
    </source>
</evidence>
<accession>A0AB37GFE2</accession>
<dbReference type="PRINTS" id="PR00723">
    <property type="entry name" value="SUBTILISIN"/>
</dbReference>
<dbReference type="InterPro" id="IPR000209">
    <property type="entry name" value="Peptidase_S8/S53_dom"/>
</dbReference>
<evidence type="ECO:0000256" key="12">
    <source>
        <dbReference type="SAM" id="Phobius"/>
    </source>
</evidence>
<evidence type="ECO:0000259" key="14">
    <source>
        <dbReference type="Pfam" id="PF00082"/>
    </source>
</evidence>
<evidence type="ECO:0000256" key="7">
    <source>
        <dbReference type="ARBA" id="ARBA00022825"/>
    </source>
</evidence>
<name>A0AB37GFE2_CORAY</name>
<feature type="signal peptide" evidence="13">
    <location>
        <begin position="1"/>
        <end position="35"/>
    </location>
</feature>
<dbReference type="AlphaFoldDB" id="A0AB37GFE2"/>
<keyword evidence="3" id="KW-1003">Cell membrane</keyword>
<organism evidence="15 17">
    <name type="scientific">Corynebacterium amycolatum</name>
    <dbReference type="NCBI Taxonomy" id="43765"/>
    <lineage>
        <taxon>Bacteria</taxon>
        <taxon>Bacillati</taxon>
        <taxon>Actinomycetota</taxon>
        <taxon>Actinomycetes</taxon>
        <taxon>Mycobacteriales</taxon>
        <taxon>Corynebacteriaceae</taxon>
        <taxon>Corynebacterium</taxon>
    </lineage>
</organism>
<dbReference type="PROSITE" id="PS51892">
    <property type="entry name" value="SUBTILASE"/>
    <property type="match status" value="1"/>
</dbReference>
<keyword evidence="5 12" id="KW-0812">Transmembrane</keyword>
<dbReference type="Proteomes" id="UP000594774">
    <property type="component" value="Chromosome"/>
</dbReference>
<keyword evidence="6 10" id="KW-0378">Hydrolase</keyword>
<dbReference type="GO" id="GO:0006508">
    <property type="term" value="P:proteolysis"/>
    <property type="evidence" value="ECO:0007669"/>
    <property type="project" value="UniProtKB-KW"/>
</dbReference>
<keyword evidence="18" id="KW-1185">Reference proteome</keyword>
<dbReference type="EMBL" id="CP065628">
    <property type="protein sequence ID" value="QPR31749.1"/>
    <property type="molecule type" value="Genomic_DNA"/>
</dbReference>
<evidence type="ECO:0000313" key="17">
    <source>
        <dbReference type="Proteomes" id="UP000594774"/>
    </source>
</evidence>
<dbReference type="Pfam" id="PF00082">
    <property type="entry name" value="Peptidase_S8"/>
    <property type="match status" value="1"/>
</dbReference>
<keyword evidence="7 10" id="KW-0720">Serine protease</keyword>
<dbReference type="InterPro" id="IPR036852">
    <property type="entry name" value="Peptidase_S8/S53_dom_sf"/>
</dbReference>
<evidence type="ECO:0000256" key="3">
    <source>
        <dbReference type="ARBA" id="ARBA00022475"/>
    </source>
</evidence>
<protein>
    <submittedName>
        <fullName evidence="15">Type VII secretion-associated serine protease mycosin</fullName>
    </submittedName>
</protein>
<dbReference type="Proteomes" id="UP000595198">
    <property type="component" value="Chromosome"/>
</dbReference>
<evidence type="ECO:0000256" key="11">
    <source>
        <dbReference type="RuleBase" id="RU003355"/>
    </source>
</evidence>
<keyword evidence="8 12" id="KW-1133">Transmembrane helix</keyword>
<gene>
    <name evidence="15" type="primary">mycP</name>
    <name evidence="15" type="ORF">I6G95_04845</name>
    <name evidence="16" type="ORF">I6H48_05420</name>
</gene>
<dbReference type="PROSITE" id="PS00136">
    <property type="entry name" value="SUBTILASE_ASP"/>
    <property type="match status" value="1"/>
</dbReference>
<feature type="transmembrane region" description="Helical" evidence="12">
    <location>
        <begin position="393"/>
        <end position="412"/>
    </location>
</feature>
<dbReference type="NCBIfam" id="TIGR03921">
    <property type="entry name" value="T7SS_mycosin"/>
    <property type="match status" value="1"/>
</dbReference>
<evidence type="ECO:0000256" key="1">
    <source>
        <dbReference type="ARBA" id="ARBA00004162"/>
    </source>
</evidence>
<proteinExistence type="inferred from homology"/>
<dbReference type="Gene3D" id="3.40.50.200">
    <property type="entry name" value="Peptidase S8/S53 domain"/>
    <property type="match status" value="1"/>
</dbReference>
<feature type="active site" description="Charge relay system" evidence="10">
    <location>
        <position position="306"/>
    </location>
</feature>
<evidence type="ECO:0000313" key="15">
    <source>
        <dbReference type="EMBL" id="QPR31749.1"/>
    </source>
</evidence>
<keyword evidence="4 10" id="KW-0645">Protease</keyword>
<dbReference type="InterPro" id="IPR022398">
    <property type="entry name" value="Peptidase_S8_His-AS"/>
</dbReference>
<dbReference type="PROSITE" id="PS00137">
    <property type="entry name" value="SUBTILASE_HIS"/>
    <property type="match status" value="1"/>
</dbReference>
<keyword evidence="13" id="KW-0732">Signal</keyword>
<comment type="similarity">
    <text evidence="2 10 11">Belongs to the peptidase S8 family.</text>
</comment>
<dbReference type="PROSITE" id="PS00138">
    <property type="entry name" value="SUBTILASE_SER"/>
    <property type="match status" value="1"/>
</dbReference>
<feature type="active site" description="Charge relay system" evidence="10">
    <location>
        <position position="92"/>
    </location>
</feature>
<dbReference type="InterPro" id="IPR023828">
    <property type="entry name" value="Peptidase_S8_Ser-AS"/>
</dbReference>
<sequence>MKNPLFMNAIKTRITATTALSTVLISTLAAATAVAPPGIAPVAAAQNSQDCVATMLSSESALREPTVIEKALRFRQAWQLTTGAGITVAVIDTGVSPNERLGEVLDGGDFVDGDSGFVDCDGHGTLVAGIIAGRPGADGFAGLAPDAHVLSIRQTANGEGNLESLAQAIDRAVAEGARVINISLTSCAPAGVMPQGATDVAESVARAEVSGAVVVAAAGNKGDSCQAGSVAWPAVLPEVIAVSAVQFDDAGQAQPAEYAITGQWVNVSAPGGPVLGPDPRTPTGLIDRHVFGSGDNTRAQQIAGTSFATPAVSGTAALLLARNPELSPAQVRDIILNSASPISSDLGLGRGIIAPYGALIWTTVDTAAQHDASPAAAPAPPDLLSSQERNAPLRATGLLLICALGLGAWLLLRPGQRP</sequence>
<evidence type="ECO:0000256" key="13">
    <source>
        <dbReference type="SAM" id="SignalP"/>
    </source>
</evidence>
<dbReference type="EMBL" id="CP066023">
    <property type="protein sequence ID" value="QQB83628.1"/>
    <property type="molecule type" value="Genomic_DNA"/>
</dbReference>
<reference evidence="17 18" key="1">
    <citation type="submission" date="2020-12" db="EMBL/GenBank/DDBJ databases">
        <title>FDA dAtabase for Regulatory Grade micrObial Sequences (FDA-ARGOS): Supporting development and validation of Infectious Disease Dx tests.</title>
        <authorList>
            <person name="Sproer C."/>
            <person name="Gronow S."/>
            <person name="Severitt S."/>
            <person name="Schroder I."/>
            <person name="Tallon L."/>
            <person name="Sadzewicz L."/>
            <person name="Zhao X."/>
            <person name="Boylan J."/>
            <person name="Ott S."/>
            <person name="Bowen H."/>
            <person name="Vavikolanu K."/>
            <person name="Mehta A."/>
            <person name="Aluvathingal J."/>
            <person name="Nadendla S."/>
            <person name="Lowell S."/>
            <person name="Myers T."/>
            <person name="Yan Y."/>
            <person name="Sichtig H."/>
        </authorList>
    </citation>
    <scope>NUCLEOTIDE SEQUENCE [LARGE SCALE GENOMIC DNA]</scope>
    <source>
        <strain evidence="15 17">FDAARGOS_938</strain>
        <strain evidence="16 18">FDAARGOS_991</strain>
    </source>
</reference>
<evidence type="ECO:0000256" key="2">
    <source>
        <dbReference type="ARBA" id="ARBA00011073"/>
    </source>
</evidence>
<dbReference type="GO" id="GO:0005886">
    <property type="term" value="C:plasma membrane"/>
    <property type="evidence" value="ECO:0007669"/>
    <property type="project" value="UniProtKB-SubCell"/>
</dbReference>
<evidence type="ECO:0000256" key="6">
    <source>
        <dbReference type="ARBA" id="ARBA00022801"/>
    </source>
</evidence>
<dbReference type="InterPro" id="IPR023827">
    <property type="entry name" value="Peptidase_S8_Asp-AS"/>
</dbReference>
<dbReference type="PANTHER" id="PTHR43806:SF11">
    <property type="entry name" value="CEREVISIN-RELATED"/>
    <property type="match status" value="1"/>
</dbReference>